<dbReference type="GO" id="GO:0009820">
    <property type="term" value="P:alkaloid metabolic process"/>
    <property type="evidence" value="ECO:0007669"/>
    <property type="project" value="UniProtKB-KW"/>
</dbReference>
<dbReference type="PANTHER" id="PTHR43397:SF1">
    <property type="entry name" value="ERGOTHIONEINE BIOSYNTHESIS PROTEIN 1"/>
    <property type="match status" value="1"/>
</dbReference>
<dbReference type="InterPro" id="IPR029063">
    <property type="entry name" value="SAM-dependent_MTases_sf"/>
</dbReference>
<comment type="subunit">
    <text evidence="3">Homodimer.</text>
</comment>
<keyword evidence="4" id="KW-0017">Alkaloid metabolism</keyword>
<dbReference type="InterPro" id="IPR017805">
    <property type="entry name" value="SAM_MeTrfase_EasF-type_put"/>
</dbReference>
<dbReference type="Pfam" id="PF10017">
    <property type="entry name" value="Methyltransf_33"/>
    <property type="match status" value="1"/>
</dbReference>
<dbReference type="OrthoDB" id="659at2759"/>
<dbReference type="InterPro" id="IPR019257">
    <property type="entry name" value="MeTrfase_dom"/>
</dbReference>
<dbReference type="EC" id="2.1.1.261" evidence="8"/>
<dbReference type="GO" id="GO:0008168">
    <property type="term" value="F:methyltransferase activity"/>
    <property type="evidence" value="ECO:0007669"/>
    <property type="project" value="UniProtKB-KW"/>
</dbReference>
<evidence type="ECO:0000256" key="8">
    <source>
        <dbReference type="ARBA" id="ARBA00039094"/>
    </source>
</evidence>
<evidence type="ECO:0000313" key="11">
    <source>
        <dbReference type="EMBL" id="KAH6688270.1"/>
    </source>
</evidence>
<dbReference type="Proteomes" id="UP000770015">
    <property type="component" value="Unassembled WGS sequence"/>
</dbReference>
<dbReference type="Gene3D" id="3.40.50.150">
    <property type="entry name" value="Vaccinia Virus protein VP39"/>
    <property type="match status" value="1"/>
</dbReference>
<dbReference type="PIRSF" id="PIRSF018005">
    <property type="entry name" value="UCP018005"/>
    <property type="match status" value="1"/>
</dbReference>
<keyword evidence="7" id="KW-0949">S-adenosyl-L-methionine</keyword>
<comment type="similarity">
    <text evidence="2">Belongs to the methyltransferase superfamily.</text>
</comment>
<dbReference type="GO" id="GO:0032259">
    <property type="term" value="P:methylation"/>
    <property type="evidence" value="ECO:0007669"/>
    <property type="project" value="UniProtKB-KW"/>
</dbReference>
<evidence type="ECO:0000256" key="1">
    <source>
        <dbReference type="ARBA" id="ARBA00005107"/>
    </source>
</evidence>
<keyword evidence="12" id="KW-1185">Reference proteome</keyword>
<evidence type="ECO:0000256" key="4">
    <source>
        <dbReference type="ARBA" id="ARBA00022589"/>
    </source>
</evidence>
<protein>
    <recommendedName>
        <fullName evidence="8">4-dimethylallyltryptophan N-methyltransferase</fullName>
        <ecNumber evidence="8">2.1.1.261</ecNumber>
    </recommendedName>
</protein>
<dbReference type="NCBIfam" id="TIGR03439">
    <property type="entry name" value="methyl_EasF"/>
    <property type="match status" value="1"/>
</dbReference>
<evidence type="ECO:0000256" key="5">
    <source>
        <dbReference type="ARBA" id="ARBA00022603"/>
    </source>
</evidence>
<proteinExistence type="inferred from homology"/>
<evidence type="ECO:0000256" key="7">
    <source>
        <dbReference type="ARBA" id="ARBA00022691"/>
    </source>
</evidence>
<gene>
    <name evidence="11" type="ORF">F5X68DRAFT_260785</name>
</gene>
<organism evidence="11 12">
    <name type="scientific">Plectosphaerella plurivora</name>
    <dbReference type="NCBI Taxonomy" id="936078"/>
    <lineage>
        <taxon>Eukaryota</taxon>
        <taxon>Fungi</taxon>
        <taxon>Dikarya</taxon>
        <taxon>Ascomycota</taxon>
        <taxon>Pezizomycotina</taxon>
        <taxon>Sordariomycetes</taxon>
        <taxon>Hypocreomycetidae</taxon>
        <taxon>Glomerellales</taxon>
        <taxon>Plectosphaerellaceae</taxon>
        <taxon>Plectosphaerella</taxon>
    </lineage>
</organism>
<evidence type="ECO:0000313" key="12">
    <source>
        <dbReference type="Proteomes" id="UP000770015"/>
    </source>
</evidence>
<evidence type="ECO:0000259" key="10">
    <source>
        <dbReference type="Pfam" id="PF10017"/>
    </source>
</evidence>
<evidence type="ECO:0000256" key="3">
    <source>
        <dbReference type="ARBA" id="ARBA00011738"/>
    </source>
</evidence>
<name>A0A9P9A942_9PEZI</name>
<keyword evidence="6" id="KW-0808">Transferase</keyword>
<evidence type="ECO:0000256" key="2">
    <source>
        <dbReference type="ARBA" id="ARBA00008361"/>
    </source>
</evidence>
<reference evidence="11" key="1">
    <citation type="journal article" date="2021" name="Nat. Commun.">
        <title>Genetic determinants of endophytism in the Arabidopsis root mycobiome.</title>
        <authorList>
            <person name="Mesny F."/>
            <person name="Miyauchi S."/>
            <person name="Thiergart T."/>
            <person name="Pickel B."/>
            <person name="Atanasova L."/>
            <person name="Karlsson M."/>
            <person name="Huettel B."/>
            <person name="Barry K.W."/>
            <person name="Haridas S."/>
            <person name="Chen C."/>
            <person name="Bauer D."/>
            <person name="Andreopoulos W."/>
            <person name="Pangilinan J."/>
            <person name="LaButti K."/>
            <person name="Riley R."/>
            <person name="Lipzen A."/>
            <person name="Clum A."/>
            <person name="Drula E."/>
            <person name="Henrissat B."/>
            <person name="Kohler A."/>
            <person name="Grigoriev I.V."/>
            <person name="Martin F.M."/>
            <person name="Hacquard S."/>
        </authorList>
    </citation>
    <scope>NUCLEOTIDE SEQUENCE</scope>
    <source>
        <strain evidence="11">MPI-SDFR-AT-0117</strain>
    </source>
</reference>
<dbReference type="PANTHER" id="PTHR43397">
    <property type="entry name" value="ERGOTHIONEINE BIOSYNTHESIS PROTEIN 1"/>
    <property type="match status" value="1"/>
</dbReference>
<dbReference type="InterPro" id="IPR051128">
    <property type="entry name" value="EgtD_Methyltrsf_superfamily"/>
</dbReference>
<feature type="domain" description="Histidine-specific methyltransferase SAM-dependent" evidence="10">
    <location>
        <begin position="40"/>
        <end position="339"/>
    </location>
</feature>
<evidence type="ECO:0000256" key="9">
    <source>
        <dbReference type="ARBA" id="ARBA00049425"/>
    </source>
</evidence>
<comment type="catalytic activity">
    <reaction evidence="9">
        <text>4-(3-methylbut-2-enyl)-L-tryptophan + S-adenosyl-L-methionine = 4-(3-methylbut-2-enyl)-L-abrine + S-adenosyl-L-homocysteine + H(+)</text>
        <dbReference type="Rhea" id="RHEA:34435"/>
        <dbReference type="ChEBI" id="CHEBI:15378"/>
        <dbReference type="ChEBI" id="CHEBI:57856"/>
        <dbReference type="ChEBI" id="CHEBI:58209"/>
        <dbReference type="ChEBI" id="CHEBI:59789"/>
        <dbReference type="ChEBI" id="CHEBI:67248"/>
        <dbReference type="EC" id="2.1.1.261"/>
    </reaction>
</comment>
<comment type="pathway">
    <text evidence="1">Alkaloid biosynthesis; ergot alkaloid biosynthesis.</text>
</comment>
<dbReference type="EMBL" id="JAGSXJ010000009">
    <property type="protein sequence ID" value="KAH6688270.1"/>
    <property type="molecule type" value="Genomic_DNA"/>
</dbReference>
<dbReference type="AlphaFoldDB" id="A0A9P9A942"/>
<keyword evidence="5" id="KW-0489">Methyltransferase</keyword>
<evidence type="ECO:0000256" key="6">
    <source>
        <dbReference type="ARBA" id="ARBA00022679"/>
    </source>
</evidence>
<dbReference type="InterPro" id="IPR017804">
    <property type="entry name" value="MeTrfase_EgtD-like"/>
</dbReference>
<accession>A0A9P9A942</accession>
<sequence length="359" mass="40191">MAFSTFPPHSEILDIGGSAMHESIKQRLHDSLYNEPADGKPHVLPDELLYDDAGLAIWADIIFTKEFYQTADEIVLFEMNSNEIAQHIPINSIMTDLGAGDLRKVERLLAVLERRGDKTDYLALDISKTSLETNLAELAPKHENVTCGGLWGDFGAGNNWVAGLDPSRPRVLLSLGSVLFNNETSKAIADLKHWVMLLRPQDLILAGMDGHSIKANKDKVWAAYHAHPDLFNQFWSNGFEHANRLLGGDILNLDDWEVNADLDEQEHRHRWFFTAKRDICLSGPGFATEKTLPKGTVVEWFDAHKQNADDVRAMCAEVGLEAFKIWKAPGSEMTQYLLRPVKGRESSPNDTDSAITDMQ</sequence>
<comment type="caution">
    <text evidence="11">The sequence shown here is derived from an EMBL/GenBank/DDBJ whole genome shotgun (WGS) entry which is preliminary data.</text>
</comment>